<evidence type="ECO:0000313" key="2">
    <source>
        <dbReference type="EMBL" id="KAL2085046.1"/>
    </source>
</evidence>
<dbReference type="Proteomes" id="UP001591681">
    <property type="component" value="Unassembled WGS sequence"/>
</dbReference>
<protein>
    <submittedName>
        <fullName evidence="2">Uncharacterized protein</fullName>
    </submittedName>
</protein>
<accession>A0ABD1JD04</accession>
<gene>
    <name evidence="2" type="ORF">ACEWY4_020564</name>
</gene>
<dbReference type="PANTHER" id="PTHR37162">
    <property type="entry name" value="HAT FAMILY DIMERISATION DOMAINCONTAINING PROTEIN-RELATED"/>
    <property type="match status" value="1"/>
</dbReference>
<evidence type="ECO:0000256" key="1">
    <source>
        <dbReference type="SAM" id="Coils"/>
    </source>
</evidence>
<organism evidence="2 3">
    <name type="scientific">Coilia grayii</name>
    <name type="common">Gray's grenadier anchovy</name>
    <dbReference type="NCBI Taxonomy" id="363190"/>
    <lineage>
        <taxon>Eukaryota</taxon>
        <taxon>Metazoa</taxon>
        <taxon>Chordata</taxon>
        <taxon>Craniata</taxon>
        <taxon>Vertebrata</taxon>
        <taxon>Euteleostomi</taxon>
        <taxon>Actinopterygii</taxon>
        <taxon>Neopterygii</taxon>
        <taxon>Teleostei</taxon>
        <taxon>Clupei</taxon>
        <taxon>Clupeiformes</taxon>
        <taxon>Clupeoidei</taxon>
        <taxon>Engraulidae</taxon>
        <taxon>Coilinae</taxon>
        <taxon>Coilia</taxon>
    </lineage>
</organism>
<dbReference type="AlphaFoldDB" id="A0ABD1JD04"/>
<name>A0ABD1JD04_9TELE</name>
<reference evidence="2 3" key="1">
    <citation type="submission" date="2024-09" db="EMBL/GenBank/DDBJ databases">
        <title>A chromosome-level genome assembly of Gray's grenadier anchovy, Coilia grayii.</title>
        <authorList>
            <person name="Fu Z."/>
        </authorList>
    </citation>
    <scope>NUCLEOTIDE SEQUENCE [LARGE SCALE GENOMIC DNA]</scope>
    <source>
        <strain evidence="2">G4</strain>
        <tissue evidence="2">Muscle</tissue>
    </source>
</reference>
<dbReference type="PANTHER" id="PTHR37162:SF11">
    <property type="match status" value="1"/>
</dbReference>
<keyword evidence="1" id="KW-0175">Coiled coil</keyword>
<sequence length="523" mass="59819">MDGPSVNWKVFDLFQKDQAAQFGGVQLICVGSCGLHTLHNAFKCGFNAWQLDKLLRAMHTLFHNVPARREDFITVTKSSVFPLSFCAHRWVENLPVVERALAVWPSLLLYLEAVKTKRLSNPGTASYDTVAAAMKDPLILAKLEFYAALARTFTPFLKKYQTDEPVLPFFPKDLAELMMSLLRRFIKREVLHKITALQLTKLDVTDKTIWLSPQDISIGLGAESVLKVIKGAELRVLEFRRECIQGLCNIIKKVQDKSPLKYLTVRQMACLDPSVMYRDPERYRDHMKGLVQRFLQDKQLADTSAGDVILQQFDSLLSLESRSEDFLSFIAMKKRLDIFLGHFMESYPELWAFCRKLLLLSHGQATVERGFLINKEVESDNLQEDTVVTRRLLCDYIIQHGGVTQVPLSKPLLANVARARTRYRVHLEMERKKREAKEQALKRKEAEDCLQELRVKRRQVQEVSEGLARDADRLAEEAEAKAGSKMADLISRSNLMRRGHKEKLAELAVLDKEITAKSAELRS</sequence>
<comment type="caution">
    <text evidence="2">The sequence shown here is derived from an EMBL/GenBank/DDBJ whole genome shotgun (WGS) entry which is preliminary data.</text>
</comment>
<evidence type="ECO:0000313" key="3">
    <source>
        <dbReference type="Proteomes" id="UP001591681"/>
    </source>
</evidence>
<dbReference type="EMBL" id="JBHFQA010000017">
    <property type="protein sequence ID" value="KAL2085046.1"/>
    <property type="molecule type" value="Genomic_DNA"/>
</dbReference>
<proteinExistence type="predicted"/>
<keyword evidence="3" id="KW-1185">Reference proteome</keyword>
<feature type="coiled-coil region" evidence="1">
    <location>
        <begin position="427"/>
        <end position="463"/>
    </location>
</feature>